<dbReference type="AlphaFoldDB" id="B4GI57"/>
<evidence type="ECO:0000313" key="2">
    <source>
        <dbReference type="Proteomes" id="UP000008744"/>
    </source>
</evidence>
<accession>B4GI57</accession>
<reference evidence="1 2" key="1">
    <citation type="journal article" date="2007" name="Nature">
        <title>Evolution of genes and genomes on the Drosophila phylogeny.</title>
        <authorList>
            <consortium name="Drosophila 12 Genomes Consortium"/>
            <person name="Clark A.G."/>
            <person name="Eisen M.B."/>
            <person name="Smith D.R."/>
            <person name="Bergman C.M."/>
            <person name="Oliver B."/>
            <person name="Markow T.A."/>
            <person name="Kaufman T.C."/>
            <person name="Kellis M."/>
            <person name="Gelbart W."/>
            <person name="Iyer V.N."/>
            <person name="Pollard D.A."/>
            <person name="Sackton T.B."/>
            <person name="Larracuente A.M."/>
            <person name="Singh N.D."/>
            <person name="Abad J.P."/>
            <person name="Abt D.N."/>
            <person name="Adryan B."/>
            <person name="Aguade M."/>
            <person name="Akashi H."/>
            <person name="Anderson W.W."/>
            <person name="Aquadro C.F."/>
            <person name="Ardell D.H."/>
            <person name="Arguello R."/>
            <person name="Artieri C.G."/>
            <person name="Barbash D.A."/>
            <person name="Barker D."/>
            <person name="Barsanti P."/>
            <person name="Batterham P."/>
            <person name="Batzoglou S."/>
            <person name="Begun D."/>
            <person name="Bhutkar A."/>
            <person name="Blanco E."/>
            <person name="Bosak S.A."/>
            <person name="Bradley R.K."/>
            <person name="Brand A.D."/>
            <person name="Brent M.R."/>
            <person name="Brooks A.N."/>
            <person name="Brown R.H."/>
            <person name="Butlin R.K."/>
            <person name="Caggese C."/>
            <person name="Calvi B.R."/>
            <person name="Bernardo de Carvalho A."/>
            <person name="Caspi A."/>
            <person name="Castrezana S."/>
            <person name="Celniker S.E."/>
            <person name="Chang J.L."/>
            <person name="Chapple C."/>
            <person name="Chatterji S."/>
            <person name="Chinwalla A."/>
            <person name="Civetta A."/>
            <person name="Clifton S.W."/>
            <person name="Comeron J.M."/>
            <person name="Costello J.C."/>
            <person name="Coyne J.A."/>
            <person name="Daub J."/>
            <person name="David R.G."/>
            <person name="Delcher A.L."/>
            <person name="Delehaunty K."/>
            <person name="Do C.B."/>
            <person name="Ebling H."/>
            <person name="Edwards K."/>
            <person name="Eickbush T."/>
            <person name="Evans J.D."/>
            <person name="Filipski A."/>
            <person name="Findeiss S."/>
            <person name="Freyhult E."/>
            <person name="Fulton L."/>
            <person name="Fulton R."/>
            <person name="Garcia A.C."/>
            <person name="Gardiner A."/>
            <person name="Garfield D.A."/>
            <person name="Garvin B.E."/>
            <person name="Gibson G."/>
            <person name="Gilbert D."/>
            <person name="Gnerre S."/>
            <person name="Godfrey J."/>
            <person name="Good R."/>
            <person name="Gotea V."/>
            <person name="Gravely B."/>
            <person name="Greenberg A.J."/>
            <person name="Griffiths-Jones S."/>
            <person name="Gross S."/>
            <person name="Guigo R."/>
            <person name="Gustafson E.A."/>
            <person name="Haerty W."/>
            <person name="Hahn M.W."/>
            <person name="Halligan D.L."/>
            <person name="Halpern A.L."/>
            <person name="Halter G.M."/>
            <person name="Han M.V."/>
            <person name="Heger A."/>
            <person name="Hillier L."/>
            <person name="Hinrichs A.S."/>
            <person name="Holmes I."/>
            <person name="Hoskins R.A."/>
            <person name="Hubisz M.J."/>
            <person name="Hultmark D."/>
            <person name="Huntley M.A."/>
            <person name="Jaffe D.B."/>
            <person name="Jagadeeshan S."/>
            <person name="Jeck W.R."/>
            <person name="Johnson J."/>
            <person name="Jones C.D."/>
            <person name="Jordan W.C."/>
            <person name="Karpen G.H."/>
            <person name="Kataoka E."/>
            <person name="Keightley P.D."/>
            <person name="Kheradpour P."/>
            <person name="Kirkness E.F."/>
            <person name="Koerich L.B."/>
            <person name="Kristiansen K."/>
            <person name="Kudrna D."/>
            <person name="Kulathinal R.J."/>
            <person name="Kumar S."/>
            <person name="Kwok R."/>
            <person name="Lander E."/>
            <person name="Langley C.H."/>
            <person name="Lapoint R."/>
            <person name="Lazzaro B.P."/>
            <person name="Lee S.J."/>
            <person name="Levesque L."/>
            <person name="Li R."/>
            <person name="Lin C.F."/>
            <person name="Lin M.F."/>
            <person name="Lindblad-Toh K."/>
            <person name="Llopart A."/>
            <person name="Long M."/>
            <person name="Low L."/>
            <person name="Lozovsky E."/>
            <person name="Lu J."/>
            <person name="Luo M."/>
            <person name="Machado C.A."/>
            <person name="Makalowski W."/>
            <person name="Marzo M."/>
            <person name="Matsuda M."/>
            <person name="Matzkin L."/>
            <person name="McAllister B."/>
            <person name="McBride C.S."/>
            <person name="McKernan B."/>
            <person name="McKernan K."/>
            <person name="Mendez-Lago M."/>
            <person name="Minx P."/>
            <person name="Mollenhauer M.U."/>
            <person name="Montooth K."/>
            <person name="Mount S.M."/>
            <person name="Mu X."/>
            <person name="Myers E."/>
            <person name="Negre B."/>
            <person name="Newfeld S."/>
            <person name="Nielsen R."/>
            <person name="Noor M.A."/>
            <person name="O'Grady P."/>
            <person name="Pachter L."/>
            <person name="Papaceit M."/>
            <person name="Parisi M.J."/>
            <person name="Parisi M."/>
            <person name="Parts L."/>
            <person name="Pedersen J.S."/>
            <person name="Pesole G."/>
            <person name="Phillippy A.M."/>
            <person name="Ponting C.P."/>
            <person name="Pop M."/>
            <person name="Porcelli D."/>
            <person name="Powell J.R."/>
            <person name="Prohaska S."/>
            <person name="Pruitt K."/>
            <person name="Puig M."/>
            <person name="Quesneville H."/>
            <person name="Ram K.R."/>
            <person name="Rand D."/>
            <person name="Rasmussen M.D."/>
            <person name="Reed L.K."/>
            <person name="Reenan R."/>
            <person name="Reily A."/>
            <person name="Remington K.A."/>
            <person name="Rieger T.T."/>
            <person name="Ritchie M.G."/>
            <person name="Robin C."/>
            <person name="Rogers Y.H."/>
            <person name="Rohde C."/>
            <person name="Rozas J."/>
            <person name="Rubenfield M.J."/>
            <person name="Ruiz A."/>
            <person name="Russo S."/>
            <person name="Salzberg S.L."/>
            <person name="Sanchez-Gracia A."/>
            <person name="Saranga D.J."/>
            <person name="Sato H."/>
            <person name="Schaeffer S.W."/>
            <person name="Schatz M.C."/>
            <person name="Schlenke T."/>
            <person name="Schwartz R."/>
            <person name="Segarra C."/>
            <person name="Singh R.S."/>
            <person name="Sirot L."/>
            <person name="Sirota M."/>
            <person name="Sisneros N.B."/>
            <person name="Smith C.D."/>
            <person name="Smith T.F."/>
            <person name="Spieth J."/>
            <person name="Stage D.E."/>
            <person name="Stark A."/>
            <person name="Stephan W."/>
            <person name="Strausberg R.L."/>
            <person name="Strempel S."/>
            <person name="Sturgill D."/>
            <person name="Sutton G."/>
            <person name="Sutton G.G."/>
            <person name="Tao W."/>
            <person name="Teichmann S."/>
            <person name="Tobari Y.N."/>
            <person name="Tomimura Y."/>
            <person name="Tsolas J.M."/>
            <person name="Valente V.L."/>
            <person name="Venter E."/>
            <person name="Venter J.C."/>
            <person name="Vicario S."/>
            <person name="Vieira F.G."/>
            <person name="Vilella A.J."/>
            <person name="Villasante A."/>
            <person name="Walenz B."/>
            <person name="Wang J."/>
            <person name="Wasserman M."/>
            <person name="Watts T."/>
            <person name="Wilson D."/>
            <person name="Wilson R.K."/>
            <person name="Wing R.A."/>
            <person name="Wolfner M.F."/>
            <person name="Wong A."/>
            <person name="Wong G.K."/>
            <person name="Wu C.I."/>
            <person name="Wu G."/>
            <person name="Yamamoto D."/>
            <person name="Yang H.P."/>
            <person name="Yang S.P."/>
            <person name="Yorke J.A."/>
            <person name="Yoshida K."/>
            <person name="Zdobnov E."/>
            <person name="Zhang P."/>
            <person name="Zhang Y."/>
            <person name="Zimin A.V."/>
            <person name="Baldwin J."/>
            <person name="Abdouelleil A."/>
            <person name="Abdulkadir J."/>
            <person name="Abebe A."/>
            <person name="Abera B."/>
            <person name="Abreu J."/>
            <person name="Acer S.C."/>
            <person name="Aftuck L."/>
            <person name="Alexander A."/>
            <person name="An P."/>
            <person name="Anderson E."/>
            <person name="Anderson S."/>
            <person name="Arachi H."/>
            <person name="Azer M."/>
            <person name="Bachantsang P."/>
            <person name="Barry A."/>
            <person name="Bayul T."/>
            <person name="Berlin A."/>
            <person name="Bessette D."/>
            <person name="Bloom T."/>
            <person name="Blye J."/>
            <person name="Boguslavskiy L."/>
            <person name="Bonnet C."/>
            <person name="Boukhgalter B."/>
            <person name="Bourzgui I."/>
            <person name="Brown A."/>
            <person name="Cahill P."/>
            <person name="Channer S."/>
            <person name="Cheshatsang Y."/>
            <person name="Chuda L."/>
            <person name="Citroen M."/>
            <person name="Collymore A."/>
            <person name="Cooke P."/>
            <person name="Costello M."/>
            <person name="D'Aco K."/>
            <person name="Daza R."/>
            <person name="De Haan G."/>
            <person name="DeGray S."/>
            <person name="DeMaso C."/>
            <person name="Dhargay N."/>
            <person name="Dooley K."/>
            <person name="Dooley E."/>
            <person name="Doricent M."/>
            <person name="Dorje P."/>
            <person name="Dorjee K."/>
            <person name="Dupes A."/>
            <person name="Elong R."/>
            <person name="Falk J."/>
            <person name="Farina A."/>
            <person name="Faro S."/>
            <person name="Ferguson D."/>
            <person name="Fisher S."/>
            <person name="Foley C.D."/>
            <person name="Franke A."/>
            <person name="Friedrich D."/>
            <person name="Gadbois L."/>
            <person name="Gearin G."/>
            <person name="Gearin C.R."/>
            <person name="Giannoukos G."/>
            <person name="Goode T."/>
            <person name="Graham J."/>
            <person name="Grandbois E."/>
            <person name="Grewal S."/>
            <person name="Gyaltsen K."/>
            <person name="Hafez N."/>
            <person name="Hagos B."/>
            <person name="Hall J."/>
            <person name="Henson C."/>
            <person name="Hollinger A."/>
            <person name="Honan T."/>
            <person name="Huard M.D."/>
            <person name="Hughes L."/>
            <person name="Hurhula B."/>
            <person name="Husby M.E."/>
            <person name="Kamat A."/>
            <person name="Kanga B."/>
            <person name="Kashin S."/>
            <person name="Khazanovich D."/>
            <person name="Kisner P."/>
            <person name="Lance K."/>
            <person name="Lara M."/>
            <person name="Lee W."/>
            <person name="Lennon N."/>
            <person name="Letendre F."/>
            <person name="LeVine R."/>
            <person name="Lipovsky A."/>
            <person name="Liu X."/>
            <person name="Liu J."/>
            <person name="Liu S."/>
            <person name="Lokyitsang T."/>
            <person name="Lokyitsang Y."/>
            <person name="Lubonja R."/>
            <person name="Lui A."/>
            <person name="MacDonald P."/>
            <person name="Magnisalis V."/>
            <person name="Maru K."/>
            <person name="Matthews C."/>
            <person name="McCusker W."/>
            <person name="McDonough S."/>
            <person name="Mehta T."/>
            <person name="Meldrim J."/>
            <person name="Meneus L."/>
            <person name="Mihai O."/>
            <person name="Mihalev A."/>
            <person name="Mihova T."/>
            <person name="Mittelman R."/>
            <person name="Mlenga V."/>
            <person name="Montmayeur A."/>
            <person name="Mulrain L."/>
            <person name="Navidi A."/>
            <person name="Naylor J."/>
            <person name="Negash T."/>
            <person name="Nguyen T."/>
            <person name="Nguyen N."/>
            <person name="Nicol R."/>
            <person name="Norbu C."/>
            <person name="Norbu N."/>
            <person name="Novod N."/>
            <person name="O'Neill B."/>
            <person name="Osman S."/>
            <person name="Markiewicz E."/>
            <person name="Oyono O.L."/>
            <person name="Patti C."/>
            <person name="Phunkhang P."/>
            <person name="Pierre F."/>
            <person name="Priest M."/>
            <person name="Raghuraman S."/>
            <person name="Rege F."/>
            <person name="Reyes R."/>
            <person name="Rise C."/>
            <person name="Rogov P."/>
            <person name="Ross K."/>
            <person name="Ryan E."/>
            <person name="Settipalli S."/>
            <person name="Shea T."/>
            <person name="Sherpa N."/>
            <person name="Shi L."/>
            <person name="Shih D."/>
            <person name="Sparrow T."/>
            <person name="Spaulding J."/>
            <person name="Stalker J."/>
            <person name="Stange-Thomann N."/>
            <person name="Stavropoulos S."/>
            <person name="Stone C."/>
            <person name="Strader C."/>
            <person name="Tesfaye S."/>
            <person name="Thomson T."/>
            <person name="Thoulutsang Y."/>
            <person name="Thoulutsang D."/>
            <person name="Topham K."/>
            <person name="Topping I."/>
            <person name="Tsamla T."/>
            <person name="Vassiliev H."/>
            <person name="Vo A."/>
            <person name="Wangchuk T."/>
            <person name="Wangdi T."/>
            <person name="Weiand M."/>
            <person name="Wilkinson J."/>
            <person name="Wilson A."/>
            <person name="Yadav S."/>
            <person name="Young G."/>
            <person name="Yu Q."/>
            <person name="Zembek L."/>
            <person name="Zhong D."/>
            <person name="Zimmer A."/>
            <person name="Zwirko Z."/>
            <person name="Jaffe D.B."/>
            <person name="Alvarez P."/>
            <person name="Brockman W."/>
            <person name="Butler J."/>
            <person name="Chin C."/>
            <person name="Gnerre S."/>
            <person name="Grabherr M."/>
            <person name="Kleber M."/>
            <person name="Mauceli E."/>
            <person name="MacCallum I."/>
        </authorList>
    </citation>
    <scope>NUCLEOTIDE SEQUENCE [LARGE SCALE GENOMIC DNA]</scope>
    <source>
        <strain evidence="2">MSH-3 / Tucson 14011-0111.49</strain>
    </source>
</reference>
<organism evidence="2">
    <name type="scientific">Drosophila persimilis</name>
    <name type="common">Fruit fly</name>
    <dbReference type="NCBI Taxonomy" id="7234"/>
    <lineage>
        <taxon>Eukaryota</taxon>
        <taxon>Metazoa</taxon>
        <taxon>Ecdysozoa</taxon>
        <taxon>Arthropoda</taxon>
        <taxon>Hexapoda</taxon>
        <taxon>Insecta</taxon>
        <taxon>Pterygota</taxon>
        <taxon>Neoptera</taxon>
        <taxon>Endopterygota</taxon>
        <taxon>Diptera</taxon>
        <taxon>Brachycera</taxon>
        <taxon>Muscomorpha</taxon>
        <taxon>Ephydroidea</taxon>
        <taxon>Drosophilidae</taxon>
        <taxon>Drosophila</taxon>
        <taxon>Sophophora</taxon>
    </lineage>
</organism>
<evidence type="ECO:0000313" key="1">
    <source>
        <dbReference type="EMBL" id="EDW36177.1"/>
    </source>
</evidence>
<proteinExistence type="predicted"/>
<dbReference type="HOGENOM" id="CLU_1994967_0_0_1"/>
<name>B4GI57_DROPE</name>
<dbReference type="EMBL" id="CH479183">
    <property type="protein sequence ID" value="EDW36177.1"/>
    <property type="molecule type" value="Genomic_DNA"/>
</dbReference>
<keyword evidence="2" id="KW-1185">Reference proteome</keyword>
<sequence length="125" mass="14203">MLLDRSCIYDRVHRVLYLSALTCSIGRDSLWTQTAMARSFLLPRQQVPPSVARNDSCLPSDAYMHTTVYRERFPVHMSECAIDDDCRLQAPDRGLLLCTGPLQLPDSGLMYPKTDRIISQQNRSA</sequence>
<dbReference type="Proteomes" id="UP000008744">
    <property type="component" value="Unassembled WGS sequence"/>
</dbReference>
<protein>
    <submittedName>
        <fullName evidence="1">GL16820</fullName>
    </submittedName>
</protein>
<gene>
    <name evidence="1" type="primary">Dper\GL16820</name>
    <name evidence="1" type="ORF">Dper_GL16820</name>
</gene>